<evidence type="ECO:0000313" key="4">
    <source>
        <dbReference type="Proteomes" id="UP001501822"/>
    </source>
</evidence>
<gene>
    <name evidence="3" type="ORF">GCM10010151_53900</name>
</gene>
<feature type="region of interest" description="Disordered" evidence="1">
    <location>
        <begin position="1"/>
        <end position="22"/>
    </location>
</feature>
<dbReference type="Gene3D" id="4.10.860.10">
    <property type="entry name" value="UVR domain"/>
    <property type="match status" value="1"/>
</dbReference>
<dbReference type="InterPro" id="IPR001943">
    <property type="entry name" value="UVR_dom"/>
</dbReference>
<dbReference type="PROSITE" id="PS50151">
    <property type="entry name" value="UVR"/>
    <property type="match status" value="1"/>
</dbReference>
<evidence type="ECO:0000259" key="2">
    <source>
        <dbReference type="PROSITE" id="PS50151"/>
    </source>
</evidence>
<name>A0ABN0X7Z1_9ACTN</name>
<organism evidence="3 4">
    <name type="scientific">Actinoallomurus spadix</name>
    <dbReference type="NCBI Taxonomy" id="79912"/>
    <lineage>
        <taxon>Bacteria</taxon>
        <taxon>Bacillati</taxon>
        <taxon>Actinomycetota</taxon>
        <taxon>Actinomycetes</taxon>
        <taxon>Streptosporangiales</taxon>
        <taxon>Thermomonosporaceae</taxon>
        <taxon>Actinoallomurus</taxon>
    </lineage>
</organism>
<sequence length="79" mass="9092">MAAPSTTTNVREEPRPVSRPEVRRLDERIAELRRRKEEAVDGRDYERAAAVREAEKALLADRLLMLRRAEHRNRSGPGS</sequence>
<feature type="domain" description="UVR" evidence="2">
    <location>
        <begin position="26"/>
        <end position="61"/>
    </location>
</feature>
<keyword evidence="4" id="KW-1185">Reference proteome</keyword>
<proteinExistence type="predicted"/>
<evidence type="ECO:0000313" key="3">
    <source>
        <dbReference type="EMBL" id="GAA0357485.1"/>
    </source>
</evidence>
<dbReference type="EMBL" id="BAAABM010000049">
    <property type="protein sequence ID" value="GAA0357485.1"/>
    <property type="molecule type" value="Genomic_DNA"/>
</dbReference>
<comment type="caution">
    <text evidence="3">The sequence shown here is derived from an EMBL/GenBank/DDBJ whole genome shotgun (WGS) entry which is preliminary data.</text>
</comment>
<protein>
    <recommendedName>
        <fullName evidence="2">UVR domain-containing protein</fullName>
    </recommendedName>
</protein>
<reference evidence="3 4" key="1">
    <citation type="journal article" date="2019" name="Int. J. Syst. Evol. Microbiol.">
        <title>The Global Catalogue of Microorganisms (GCM) 10K type strain sequencing project: providing services to taxonomists for standard genome sequencing and annotation.</title>
        <authorList>
            <consortium name="The Broad Institute Genomics Platform"/>
            <consortium name="The Broad Institute Genome Sequencing Center for Infectious Disease"/>
            <person name="Wu L."/>
            <person name="Ma J."/>
        </authorList>
    </citation>
    <scope>NUCLEOTIDE SEQUENCE [LARGE SCALE GENOMIC DNA]</scope>
    <source>
        <strain evidence="3 4">JCM 3146</strain>
    </source>
</reference>
<evidence type="ECO:0000256" key="1">
    <source>
        <dbReference type="SAM" id="MobiDB-lite"/>
    </source>
</evidence>
<accession>A0ABN0X7Z1</accession>
<dbReference type="Proteomes" id="UP001501822">
    <property type="component" value="Unassembled WGS sequence"/>
</dbReference>
<feature type="compositionally biased region" description="Basic and acidic residues" evidence="1">
    <location>
        <begin position="10"/>
        <end position="22"/>
    </location>
</feature>